<sequence>MARSRFRHLGQKLELENDAMSHMALFRGVSPIRQSYAVERNRGLKQEWQGSQNFTEFCDHRHEHIITRNGADGVAPRPLKSLSFGAPLKICQLSRKNVRKEISDLHAVDVENAGADRSKLPQDLYFKKKKERTRSELTPG</sequence>
<evidence type="ECO:0000313" key="1">
    <source>
        <dbReference type="EMBL" id="SNX85973.1"/>
    </source>
</evidence>
<gene>
    <name evidence="1" type="ORF">MEPE_04682</name>
</gene>
<dbReference type="Proteomes" id="UP001294444">
    <property type="component" value="Unassembled WGS sequence"/>
</dbReference>
<keyword evidence="2" id="KW-1185">Reference proteome</keyword>
<accession>A0AAJ4XRY1</accession>
<protein>
    <submittedName>
        <fullName evidence="1">Uncharacterized protein</fullName>
    </submittedName>
</protein>
<comment type="caution">
    <text evidence="1">The sequence shown here is derived from an EMBL/GenBank/DDBJ whole genome shotgun (WGS) entry which is preliminary data.</text>
</comment>
<evidence type="ECO:0000313" key="2">
    <source>
        <dbReference type="Proteomes" id="UP001294444"/>
    </source>
</evidence>
<reference evidence="1" key="1">
    <citation type="submission" date="2023-10" db="EMBL/GenBank/DDBJ databases">
        <authorList>
            <person name="Guldener U."/>
        </authorList>
    </citation>
    <scope>NUCLEOTIDE SEQUENCE</scope>
    <source>
        <strain evidence="1">Mp4</strain>
    </source>
</reference>
<name>A0AAJ4XRY1_9BASI</name>
<dbReference type="EMBL" id="OAPG01000012">
    <property type="protein sequence ID" value="SNX85973.1"/>
    <property type="molecule type" value="Genomic_DNA"/>
</dbReference>
<organism evidence="1 2">
    <name type="scientific">Melanopsichium pennsylvanicum</name>
    <dbReference type="NCBI Taxonomy" id="63383"/>
    <lineage>
        <taxon>Eukaryota</taxon>
        <taxon>Fungi</taxon>
        <taxon>Dikarya</taxon>
        <taxon>Basidiomycota</taxon>
        <taxon>Ustilaginomycotina</taxon>
        <taxon>Ustilaginomycetes</taxon>
        <taxon>Ustilaginales</taxon>
        <taxon>Ustilaginaceae</taxon>
        <taxon>Melanopsichium</taxon>
    </lineage>
</organism>
<proteinExistence type="predicted"/>
<dbReference type="AlphaFoldDB" id="A0AAJ4XRY1"/>